<organism evidence="1 2">
    <name type="scientific">Parelaphostrongylus tenuis</name>
    <name type="common">Meningeal worm</name>
    <dbReference type="NCBI Taxonomy" id="148309"/>
    <lineage>
        <taxon>Eukaryota</taxon>
        <taxon>Metazoa</taxon>
        <taxon>Ecdysozoa</taxon>
        <taxon>Nematoda</taxon>
        <taxon>Chromadorea</taxon>
        <taxon>Rhabditida</taxon>
        <taxon>Rhabditina</taxon>
        <taxon>Rhabditomorpha</taxon>
        <taxon>Strongyloidea</taxon>
        <taxon>Metastrongylidae</taxon>
        <taxon>Parelaphostrongylus</taxon>
    </lineage>
</organism>
<evidence type="ECO:0000313" key="1">
    <source>
        <dbReference type="EMBL" id="KAJ1367607.1"/>
    </source>
</evidence>
<name>A0AAD5R0Z9_PARTN</name>
<dbReference type="EMBL" id="JAHQIW010005955">
    <property type="protein sequence ID" value="KAJ1367607.1"/>
    <property type="molecule type" value="Genomic_DNA"/>
</dbReference>
<evidence type="ECO:0000313" key="2">
    <source>
        <dbReference type="Proteomes" id="UP001196413"/>
    </source>
</evidence>
<sequence length="105" mass="12148">MKEFVYCKQLITTFHELPGRCVAGLGQFDCLERKSISIRNSYGNATHSWASNKVKHHHQLYVKLFDSLSPKCPQDIGQNAVPRNEERGCFVVAIKYENLFDKLRF</sequence>
<reference evidence="1" key="1">
    <citation type="submission" date="2021-06" db="EMBL/GenBank/DDBJ databases">
        <title>Parelaphostrongylus tenuis whole genome reference sequence.</title>
        <authorList>
            <person name="Garwood T.J."/>
            <person name="Larsen P.A."/>
            <person name="Fountain-Jones N.M."/>
            <person name="Garbe J.R."/>
            <person name="Macchietto M.G."/>
            <person name="Kania S.A."/>
            <person name="Gerhold R.W."/>
            <person name="Richards J.E."/>
            <person name="Wolf T.M."/>
        </authorList>
    </citation>
    <scope>NUCLEOTIDE SEQUENCE</scope>
    <source>
        <strain evidence="1">MNPRO001-30</strain>
        <tissue evidence="1">Meninges</tissue>
    </source>
</reference>
<dbReference type="Proteomes" id="UP001196413">
    <property type="component" value="Unassembled WGS sequence"/>
</dbReference>
<dbReference type="AlphaFoldDB" id="A0AAD5R0Z9"/>
<comment type="caution">
    <text evidence="1">The sequence shown here is derived from an EMBL/GenBank/DDBJ whole genome shotgun (WGS) entry which is preliminary data.</text>
</comment>
<accession>A0AAD5R0Z9</accession>
<proteinExistence type="predicted"/>
<protein>
    <submittedName>
        <fullName evidence="1">Uncharacterized protein</fullName>
    </submittedName>
</protein>
<gene>
    <name evidence="1" type="ORF">KIN20_028548</name>
</gene>
<keyword evidence="2" id="KW-1185">Reference proteome</keyword>